<dbReference type="AlphaFoldDB" id="A0A261XV72"/>
<keyword evidence="2" id="KW-1185">Reference proteome</keyword>
<name>A0A261XV72_9FUNG</name>
<comment type="caution">
    <text evidence="1">The sequence shown here is derived from an EMBL/GenBank/DDBJ whole genome shotgun (WGS) entry which is preliminary data.</text>
</comment>
<protein>
    <recommendedName>
        <fullName evidence="3">Methyltransferase type 11 domain-containing protein</fullName>
    </recommendedName>
</protein>
<dbReference type="SUPFAM" id="SSF53335">
    <property type="entry name" value="S-adenosyl-L-methionine-dependent methyltransferases"/>
    <property type="match status" value="1"/>
</dbReference>
<dbReference type="InterPro" id="IPR029063">
    <property type="entry name" value="SAM-dependent_MTases_sf"/>
</dbReference>
<reference evidence="1 2" key="1">
    <citation type="journal article" date="2017" name="Mycologia">
        <title>Bifiguratus adelaidae, gen. et sp. nov., a new member of Mucoromycotina in endophytic and soil-dwelling habitats.</title>
        <authorList>
            <person name="Torres-Cruz T.J."/>
            <person name="Billingsley Tobias T.L."/>
            <person name="Almatruk M."/>
            <person name="Hesse C."/>
            <person name="Kuske C.R."/>
            <person name="Desiro A."/>
            <person name="Benucci G.M."/>
            <person name="Bonito G."/>
            <person name="Stajich J.E."/>
            <person name="Dunlap C."/>
            <person name="Arnold A.E."/>
            <person name="Porras-Alfaro A."/>
        </authorList>
    </citation>
    <scope>NUCLEOTIDE SEQUENCE [LARGE SCALE GENOMIC DNA]</scope>
    <source>
        <strain evidence="1 2">AZ0501</strain>
    </source>
</reference>
<dbReference type="PANTHER" id="PTHR43675">
    <property type="entry name" value="ARSENITE METHYLTRANSFERASE"/>
    <property type="match status" value="1"/>
</dbReference>
<proteinExistence type="predicted"/>
<evidence type="ECO:0000313" key="1">
    <source>
        <dbReference type="EMBL" id="OZJ02250.1"/>
    </source>
</evidence>
<organism evidence="1 2">
    <name type="scientific">Bifiguratus adelaidae</name>
    <dbReference type="NCBI Taxonomy" id="1938954"/>
    <lineage>
        <taxon>Eukaryota</taxon>
        <taxon>Fungi</taxon>
        <taxon>Fungi incertae sedis</taxon>
        <taxon>Mucoromycota</taxon>
        <taxon>Mucoromycotina</taxon>
        <taxon>Endogonomycetes</taxon>
        <taxon>Endogonales</taxon>
        <taxon>Endogonales incertae sedis</taxon>
        <taxon>Bifiguratus</taxon>
    </lineage>
</organism>
<gene>
    <name evidence="1" type="ORF">BZG36_05035</name>
</gene>
<sequence length="338" mass="38970">MSNKRERKEAFERAQDKFMQILTTLDKDEREYFKEFVGGVFDQVDGQWASDLSDHDSDGQWPDMVEVMKQEARRKRQRPTNLPEQAHRLNEIIADLRETLPVTAQAPDETITIPETEDFHDYTEQNTVHVDAFLYDDDAIDDLCDQGKMSRNYCLKCGSHDTKPLNFISHSASVPQLQYIFRKALRKAVSKTLKEKVILDIGSRTGAVLYSGYLFSDAKTLIGVELSPFFCDLQEKMIIRDDILKVPEVIAQADIIIMNNVFQFFADVQKQREIWNYLKTETSKKPGAIIITIPALEEQLSAAGLPSDMTKRWLFPVQMPTPSEDDEDLEHIHMYRVI</sequence>
<dbReference type="Proteomes" id="UP000242875">
    <property type="component" value="Unassembled WGS sequence"/>
</dbReference>
<dbReference type="EMBL" id="MVBO01000172">
    <property type="protein sequence ID" value="OZJ02250.1"/>
    <property type="molecule type" value="Genomic_DNA"/>
</dbReference>
<accession>A0A261XV72</accession>
<evidence type="ECO:0000313" key="2">
    <source>
        <dbReference type="Proteomes" id="UP000242875"/>
    </source>
</evidence>
<dbReference type="Gene3D" id="3.40.50.150">
    <property type="entry name" value="Vaccinia Virus protein VP39"/>
    <property type="match status" value="1"/>
</dbReference>
<dbReference type="InterPro" id="IPR026669">
    <property type="entry name" value="Arsenite_MeTrfase-like"/>
</dbReference>
<dbReference type="OrthoDB" id="15794at2759"/>
<dbReference type="PANTHER" id="PTHR43675:SF1">
    <property type="entry name" value="RIKEN CDNA 2700097O09 GENE"/>
    <property type="match status" value="1"/>
</dbReference>
<dbReference type="GO" id="GO:0008168">
    <property type="term" value="F:methyltransferase activity"/>
    <property type="evidence" value="ECO:0007669"/>
    <property type="project" value="TreeGrafter"/>
</dbReference>
<evidence type="ECO:0008006" key="3">
    <source>
        <dbReference type="Google" id="ProtNLM"/>
    </source>
</evidence>